<dbReference type="PANTHER" id="PTHR46156:SF1">
    <property type="entry name" value="ZINC FINGER CCCH DOMAIN-CONTAINING PROTEIN 3"/>
    <property type="match status" value="1"/>
</dbReference>
<evidence type="ECO:0000256" key="1">
    <source>
        <dbReference type="ARBA" id="ARBA00022723"/>
    </source>
</evidence>
<feature type="zinc finger region" description="C3H1-type" evidence="4">
    <location>
        <begin position="255"/>
        <end position="282"/>
    </location>
</feature>
<feature type="domain" description="C3H1-type" evidence="5">
    <location>
        <begin position="227"/>
        <end position="254"/>
    </location>
</feature>
<dbReference type="SUPFAM" id="SSF90229">
    <property type="entry name" value="CCCH zinc finger"/>
    <property type="match status" value="2"/>
</dbReference>
<evidence type="ECO:0000313" key="7">
    <source>
        <dbReference type="Proteomes" id="UP000290189"/>
    </source>
</evidence>
<dbReference type="InterPro" id="IPR000571">
    <property type="entry name" value="Znf_CCCH"/>
</dbReference>
<reference evidence="6 7" key="1">
    <citation type="submission" date="2018-03" db="EMBL/GenBank/DDBJ databases">
        <authorList>
            <person name="Fogelqvist J."/>
        </authorList>
    </citation>
    <scope>NUCLEOTIDE SEQUENCE [LARGE SCALE GENOMIC DNA]</scope>
</reference>
<name>A0A3P3YCD4_PLABS</name>
<evidence type="ECO:0000256" key="3">
    <source>
        <dbReference type="ARBA" id="ARBA00022833"/>
    </source>
</evidence>
<dbReference type="EMBL" id="OVEO01000008">
    <property type="protein sequence ID" value="SPQ97650.1"/>
    <property type="molecule type" value="Genomic_DNA"/>
</dbReference>
<feature type="domain" description="C3H1-type" evidence="5">
    <location>
        <begin position="255"/>
        <end position="282"/>
    </location>
</feature>
<gene>
    <name evidence="6" type="ORF">PLBR_LOCUS4865</name>
</gene>
<evidence type="ECO:0000313" key="6">
    <source>
        <dbReference type="EMBL" id="SPQ97650.1"/>
    </source>
</evidence>
<dbReference type="Pfam" id="PF00642">
    <property type="entry name" value="zf-CCCH"/>
    <property type="match status" value="1"/>
</dbReference>
<organism evidence="6 7">
    <name type="scientific">Plasmodiophora brassicae</name>
    <name type="common">Clubroot disease agent</name>
    <dbReference type="NCBI Taxonomy" id="37360"/>
    <lineage>
        <taxon>Eukaryota</taxon>
        <taxon>Sar</taxon>
        <taxon>Rhizaria</taxon>
        <taxon>Endomyxa</taxon>
        <taxon>Phytomyxea</taxon>
        <taxon>Plasmodiophorida</taxon>
        <taxon>Plasmodiophoridae</taxon>
        <taxon>Plasmodiophora</taxon>
    </lineage>
</organism>
<dbReference type="InterPro" id="IPR036855">
    <property type="entry name" value="Znf_CCCH_sf"/>
</dbReference>
<evidence type="ECO:0000256" key="4">
    <source>
        <dbReference type="PROSITE-ProRule" id="PRU00723"/>
    </source>
</evidence>
<sequence length="335" mass="36990">MSDDAAARLAVLRTAIHARKRTTSAVPCRFWVAGKCSRAAACPFAHTERRRAAAPHTAEERLEILRRLLNRKKGIAKVHNAKPAKVWLRNGVSFGKPMDAPKATRSKSFVVNGVRFRLSNCGRSLVRCDSPPRNVMTPAPFVPSRVLLNGLEFIKTTTGSLVRSSMQSSRYSASRVLRKSLQVLRRKKIDKRSKQPCMFYCRFGNCKDGDKCPYEHDRSKLSHELDRNKMPVCTHFLKGVCTKGDSCVYRHVKVNPGAAVCQDFNRGYCAMGEKCRLKHVYNSAPAKPKSPTPAAPSLASPSSTAADNVLVISDTDNAVASEEFAGVHVQIMACC</sequence>
<dbReference type="Gene3D" id="4.10.1000.10">
    <property type="entry name" value="Zinc finger, CCCH-type"/>
    <property type="match status" value="2"/>
</dbReference>
<feature type="zinc finger region" description="C3H1-type" evidence="4">
    <location>
        <begin position="227"/>
        <end position="254"/>
    </location>
</feature>
<feature type="domain" description="C3H1-type" evidence="5">
    <location>
        <begin position="22"/>
        <end position="49"/>
    </location>
</feature>
<keyword evidence="3 4" id="KW-0862">Zinc</keyword>
<dbReference type="GO" id="GO:0005634">
    <property type="term" value="C:nucleus"/>
    <property type="evidence" value="ECO:0007669"/>
    <property type="project" value="TreeGrafter"/>
</dbReference>
<accession>A0A3P3YCD4</accession>
<dbReference type="SMART" id="SM00356">
    <property type="entry name" value="ZnF_C3H1"/>
    <property type="match status" value="4"/>
</dbReference>
<feature type="zinc finger region" description="C3H1-type" evidence="4">
    <location>
        <begin position="191"/>
        <end position="219"/>
    </location>
</feature>
<dbReference type="GO" id="GO:0008270">
    <property type="term" value="F:zinc ion binding"/>
    <property type="evidence" value="ECO:0007669"/>
    <property type="project" value="UniProtKB-KW"/>
</dbReference>
<feature type="zinc finger region" description="C3H1-type" evidence="4">
    <location>
        <begin position="22"/>
        <end position="49"/>
    </location>
</feature>
<dbReference type="PANTHER" id="PTHR46156">
    <property type="entry name" value="CCCH ZINGC FINGER"/>
    <property type="match status" value="1"/>
</dbReference>
<dbReference type="Proteomes" id="UP000290189">
    <property type="component" value="Unassembled WGS sequence"/>
</dbReference>
<feature type="domain" description="C3H1-type" evidence="5">
    <location>
        <begin position="191"/>
        <end position="219"/>
    </location>
</feature>
<dbReference type="Pfam" id="PF14608">
    <property type="entry name" value="zf-CCCH_2"/>
    <property type="match status" value="3"/>
</dbReference>
<keyword evidence="6" id="KW-0496">Mitochondrion</keyword>
<evidence type="ECO:0000259" key="5">
    <source>
        <dbReference type="PROSITE" id="PS50103"/>
    </source>
</evidence>
<geneLocation type="mitochondrion" evidence="6"/>
<proteinExistence type="predicted"/>
<evidence type="ECO:0000256" key="2">
    <source>
        <dbReference type="ARBA" id="ARBA00022771"/>
    </source>
</evidence>
<keyword evidence="2 4" id="KW-0863">Zinc-finger</keyword>
<dbReference type="AlphaFoldDB" id="A0A3P3YCD4"/>
<protein>
    <recommendedName>
        <fullName evidence="5">C3H1-type domain-containing protein</fullName>
    </recommendedName>
</protein>
<keyword evidence="1 4" id="KW-0479">Metal-binding</keyword>
<dbReference type="PROSITE" id="PS50103">
    <property type="entry name" value="ZF_C3H1"/>
    <property type="match status" value="4"/>
</dbReference>